<feature type="transmembrane region" description="Helical" evidence="6">
    <location>
        <begin position="42"/>
        <end position="65"/>
    </location>
</feature>
<accession>A0A2S9GXU1</accession>
<evidence type="ECO:0000259" key="7">
    <source>
        <dbReference type="Pfam" id="PF06305"/>
    </source>
</evidence>
<dbReference type="OrthoDB" id="9154783at2"/>
<name>A0A2S9GXU1_9BURK</name>
<proteinExistence type="predicted"/>
<dbReference type="AlphaFoldDB" id="A0A2S9GXU1"/>
<reference evidence="8 9" key="1">
    <citation type="submission" date="2018-02" db="EMBL/GenBank/DDBJ databases">
        <title>Solimicrobium silvestre gen. nov., sp. nov., isolated from alpine forest soil.</title>
        <authorList>
            <person name="Margesin R."/>
            <person name="Albuquerque L."/>
            <person name="Zhang D.-C."/>
            <person name="Froufe H.J.C."/>
            <person name="Severino R."/>
            <person name="Roxo I."/>
            <person name="Egas C."/>
            <person name="Da Costa M.S."/>
        </authorList>
    </citation>
    <scope>NUCLEOTIDE SEQUENCE [LARGE SCALE GENOMIC DNA]</scope>
    <source>
        <strain evidence="8 9">S20-91</strain>
    </source>
</reference>
<evidence type="ECO:0000256" key="3">
    <source>
        <dbReference type="ARBA" id="ARBA00022989"/>
    </source>
</evidence>
<feature type="domain" description="Lipopolysaccharide assembly protein A" evidence="7">
    <location>
        <begin position="22"/>
        <end position="85"/>
    </location>
</feature>
<dbReference type="EMBL" id="PUGF01000012">
    <property type="protein sequence ID" value="PRC92533.1"/>
    <property type="molecule type" value="Genomic_DNA"/>
</dbReference>
<evidence type="ECO:0000256" key="5">
    <source>
        <dbReference type="SAM" id="Coils"/>
    </source>
</evidence>
<feature type="coiled-coil region" evidence="5">
    <location>
        <begin position="64"/>
        <end position="91"/>
    </location>
</feature>
<keyword evidence="3 6" id="KW-1133">Transmembrane helix</keyword>
<sequence length="101" mass="11575">MKIISKIITVLLFVIFFGFALNNTESVTLRFFMGYEFPGPLVLMLLIFFIAGIVLGVFAMLPTLFRHRRDLSKHKKNLTAMEQEVTKLQTENSRPPQPDSV</sequence>
<evidence type="ECO:0000256" key="6">
    <source>
        <dbReference type="SAM" id="Phobius"/>
    </source>
</evidence>
<keyword evidence="1" id="KW-1003">Cell membrane</keyword>
<dbReference type="RefSeq" id="WP_105532352.1">
    <property type="nucleotide sequence ID" value="NZ_PUGF01000012.1"/>
</dbReference>
<keyword evidence="2 6" id="KW-0812">Transmembrane</keyword>
<evidence type="ECO:0000313" key="9">
    <source>
        <dbReference type="Proteomes" id="UP000237839"/>
    </source>
</evidence>
<evidence type="ECO:0000313" key="8">
    <source>
        <dbReference type="EMBL" id="PRC92533.1"/>
    </source>
</evidence>
<evidence type="ECO:0000256" key="4">
    <source>
        <dbReference type="ARBA" id="ARBA00023136"/>
    </source>
</evidence>
<organism evidence="8 9">
    <name type="scientific">Solimicrobium silvestre</name>
    <dbReference type="NCBI Taxonomy" id="2099400"/>
    <lineage>
        <taxon>Bacteria</taxon>
        <taxon>Pseudomonadati</taxon>
        <taxon>Pseudomonadota</taxon>
        <taxon>Betaproteobacteria</taxon>
        <taxon>Burkholderiales</taxon>
        <taxon>Oxalobacteraceae</taxon>
        <taxon>Solimicrobium</taxon>
    </lineage>
</organism>
<keyword evidence="9" id="KW-1185">Reference proteome</keyword>
<keyword evidence="5" id="KW-0175">Coiled coil</keyword>
<protein>
    <submittedName>
        <fullName evidence="8">Putative integral membrane protein</fullName>
    </submittedName>
</protein>
<keyword evidence="4 6" id="KW-0472">Membrane</keyword>
<evidence type="ECO:0000256" key="2">
    <source>
        <dbReference type="ARBA" id="ARBA00022692"/>
    </source>
</evidence>
<dbReference type="Proteomes" id="UP000237839">
    <property type="component" value="Unassembled WGS sequence"/>
</dbReference>
<dbReference type="GO" id="GO:0005886">
    <property type="term" value="C:plasma membrane"/>
    <property type="evidence" value="ECO:0007669"/>
    <property type="project" value="InterPro"/>
</dbReference>
<evidence type="ECO:0000256" key="1">
    <source>
        <dbReference type="ARBA" id="ARBA00022475"/>
    </source>
</evidence>
<gene>
    <name evidence="8" type="ORF">S2091_2588</name>
</gene>
<dbReference type="InterPro" id="IPR010445">
    <property type="entry name" value="LapA_dom"/>
</dbReference>
<comment type="caution">
    <text evidence="8">The sequence shown here is derived from an EMBL/GenBank/DDBJ whole genome shotgun (WGS) entry which is preliminary data.</text>
</comment>
<dbReference type="Pfam" id="PF06305">
    <property type="entry name" value="LapA_dom"/>
    <property type="match status" value="1"/>
</dbReference>